<evidence type="ECO:0000313" key="2">
    <source>
        <dbReference type="Proteomes" id="UP001234297"/>
    </source>
</evidence>
<dbReference type="EMBL" id="CM056814">
    <property type="protein sequence ID" value="KAJ8627941.1"/>
    <property type="molecule type" value="Genomic_DNA"/>
</dbReference>
<name>A0ACC2L320_PERAE</name>
<organism evidence="1 2">
    <name type="scientific">Persea americana</name>
    <name type="common">Avocado</name>
    <dbReference type="NCBI Taxonomy" id="3435"/>
    <lineage>
        <taxon>Eukaryota</taxon>
        <taxon>Viridiplantae</taxon>
        <taxon>Streptophyta</taxon>
        <taxon>Embryophyta</taxon>
        <taxon>Tracheophyta</taxon>
        <taxon>Spermatophyta</taxon>
        <taxon>Magnoliopsida</taxon>
        <taxon>Magnoliidae</taxon>
        <taxon>Laurales</taxon>
        <taxon>Lauraceae</taxon>
        <taxon>Persea</taxon>
    </lineage>
</organism>
<comment type="caution">
    <text evidence="1">The sequence shown here is derived from an EMBL/GenBank/DDBJ whole genome shotgun (WGS) entry which is preliminary data.</text>
</comment>
<dbReference type="Proteomes" id="UP001234297">
    <property type="component" value="Chromosome 6"/>
</dbReference>
<keyword evidence="2" id="KW-1185">Reference proteome</keyword>
<proteinExistence type="predicted"/>
<gene>
    <name evidence="1" type="ORF">MRB53_021248</name>
</gene>
<evidence type="ECO:0000313" key="1">
    <source>
        <dbReference type="EMBL" id="KAJ8627941.1"/>
    </source>
</evidence>
<accession>A0ACC2L320</accession>
<reference evidence="1 2" key="1">
    <citation type="journal article" date="2022" name="Hortic Res">
        <title>A haplotype resolved chromosomal level avocado genome allows analysis of novel avocado genes.</title>
        <authorList>
            <person name="Nath O."/>
            <person name="Fletcher S.J."/>
            <person name="Hayward A."/>
            <person name="Shaw L.M."/>
            <person name="Masouleh A.K."/>
            <person name="Furtado A."/>
            <person name="Henry R.J."/>
            <person name="Mitter N."/>
        </authorList>
    </citation>
    <scope>NUCLEOTIDE SEQUENCE [LARGE SCALE GENOMIC DNA]</scope>
    <source>
        <strain evidence="2">cv. Hass</strain>
    </source>
</reference>
<sequence>MPFHSCKTNPKLLSTSLHCFSELLDLLALQNHFALKQSTTKKASELHIPRSKLLTALQGSFRSNAPPYLLRLNSAKLNTTRHCSWALMSTTVEPYQVSSTLHCSSELLIKLALQCHFAQLHTVQPTKGETGNRNTHSLH</sequence>
<protein>
    <submittedName>
        <fullName evidence="1">Uncharacterized protein</fullName>
    </submittedName>
</protein>